<feature type="disulfide bond" evidence="1">
    <location>
        <begin position="133"/>
        <end position="137"/>
    </location>
</feature>
<feature type="region of interest" description="Disordered" evidence="2">
    <location>
        <begin position="150"/>
        <end position="219"/>
    </location>
</feature>
<sequence length="219" mass="25783">MTEKVKKPYKSNKPIKHKQESATTLTEEITTVLEEIKEEPVKEKKKGEVVTLIDDIHVTIGERQYLLVKNHREAFDAERLGERFSDVLSRYDYIVGDWGYDQLRLKGFFNESNRKAAPEQRIDTLEDYLYEYCNFGCAYFVIERVGGKREKQQARRKKPNKKPIHQNQAHTEEKRVPVNTNKTKPVIKNRKENESKKPIIGKQVTDASKRSFTIRQREE</sequence>
<dbReference type="Proteomes" id="UP000065511">
    <property type="component" value="Chromosome"/>
</dbReference>
<dbReference type="PIRSF" id="PIRSF012565">
    <property type="entry name" value="DUF1027"/>
    <property type="match status" value="1"/>
</dbReference>
<accession>A0A0S3K7X6</accession>
<reference evidence="4 6" key="1">
    <citation type="submission" date="2014-12" db="EMBL/GenBank/DDBJ databases">
        <title>Draft genome sequences of 29 type strains of Enterococci.</title>
        <authorList>
            <person name="Zhong Z."/>
            <person name="Sun Z."/>
            <person name="Liu W."/>
            <person name="Zhang W."/>
            <person name="Zhang H."/>
        </authorList>
    </citation>
    <scope>NUCLEOTIDE SEQUENCE [LARGE SCALE GENOMIC DNA]</scope>
    <source>
        <strain evidence="4 6">DSM 22801</strain>
    </source>
</reference>
<evidence type="ECO:0000313" key="6">
    <source>
        <dbReference type="Proteomes" id="UP000183039"/>
    </source>
</evidence>
<evidence type="ECO:0000313" key="4">
    <source>
        <dbReference type="EMBL" id="OJG93280.1"/>
    </source>
</evidence>
<dbReference type="EMBL" id="CP013614">
    <property type="protein sequence ID" value="ALS00293.1"/>
    <property type="molecule type" value="Genomic_DNA"/>
</dbReference>
<proteinExistence type="predicted"/>
<evidence type="ECO:0000256" key="1">
    <source>
        <dbReference type="PIRSR" id="PIRSR012565-1"/>
    </source>
</evidence>
<dbReference type="EMBL" id="JXLC01000002">
    <property type="protein sequence ID" value="OJG93280.1"/>
    <property type="molecule type" value="Genomic_DNA"/>
</dbReference>
<dbReference type="InterPro" id="IPR038141">
    <property type="entry name" value="YutD-like_sf"/>
</dbReference>
<name>A0A0S3K7X6_9ENTE</name>
<keyword evidence="1" id="KW-1015">Disulfide bond</keyword>
<evidence type="ECO:0000313" key="3">
    <source>
        <dbReference type="EMBL" id="ALS00293.1"/>
    </source>
</evidence>
<reference evidence="3 5" key="2">
    <citation type="submission" date="2015-12" db="EMBL/GenBank/DDBJ databases">
        <authorList>
            <person name="Lauer A."/>
            <person name="Humrighouse B."/>
            <person name="Loparev V."/>
            <person name="Shewmaker P.L."/>
            <person name="Whitney A.M."/>
            <person name="McLaughlin R.W."/>
        </authorList>
    </citation>
    <scope>NUCLEOTIDE SEQUENCE [LARGE SCALE GENOMIC DNA]</scope>
    <source>
        <strain evidence="3 5">LMG 23085</strain>
    </source>
</reference>
<dbReference type="Proteomes" id="UP000183039">
    <property type="component" value="Unassembled WGS sequence"/>
</dbReference>
<dbReference type="RefSeq" id="WP_071876363.1">
    <property type="nucleotide sequence ID" value="NZ_JXLC01000002.1"/>
</dbReference>
<dbReference type="KEGG" id="ess:ATZ33_02540"/>
<keyword evidence="5" id="KW-1185">Reference proteome</keyword>
<feature type="region of interest" description="Disordered" evidence="2">
    <location>
        <begin position="1"/>
        <end position="22"/>
    </location>
</feature>
<feature type="compositionally biased region" description="Basic residues" evidence="2">
    <location>
        <begin position="7"/>
        <end position="16"/>
    </location>
</feature>
<dbReference type="OrthoDB" id="1650379at2"/>
<feature type="compositionally biased region" description="Basic residues" evidence="2">
    <location>
        <begin position="154"/>
        <end position="164"/>
    </location>
</feature>
<dbReference type="Gene3D" id="3.50.4.20">
    <property type="match status" value="1"/>
</dbReference>
<dbReference type="InterPro" id="IPR009370">
    <property type="entry name" value="YutD-like"/>
</dbReference>
<organism evidence="4 6">
    <name type="scientific">Enterococcus silesiacus</name>
    <dbReference type="NCBI Taxonomy" id="332949"/>
    <lineage>
        <taxon>Bacteria</taxon>
        <taxon>Bacillati</taxon>
        <taxon>Bacillota</taxon>
        <taxon>Bacilli</taxon>
        <taxon>Lactobacillales</taxon>
        <taxon>Enterococcaceae</taxon>
        <taxon>Enterococcus</taxon>
    </lineage>
</organism>
<gene>
    <name evidence="3" type="ORF">ATZ33_02540</name>
    <name evidence="4" type="ORF">RV15_GL001312</name>
</gene>
<protein>
    <submittedName>
        <fullName evidence="3">Transcriptional regulator</fullName>
    </submittedName>
</protein>
<feature type="compositionally biased region" description="Polar residues" evidence="2">
    <location>
        <begin position="210"/>
        <end position="219"/>
    </location>
</feature>
<evidence type="ECO:0000313" key="5">
    <source>
        <dbReference type="Proteomes" id="UP000065511"/>
    </source>
</evidence>
<evidence type="ECO:0000256" key="2">
    <source>
        <dbReference type="SAM" id="MobiDB-lite"/>
    </source>
</evidence>
<dbReference type="Pfam" id="PF06265">
    <property type="entry name" value="YutD-like"/>
    <property type="match status" value="1"/>
</dbReference>
<dbReference type="AlphaFoldDB" id="A0A0S3K7X6"/>